<evidence type="ECO:0000259" key="4">
    <source>
        <dbReference type="PROSITE" id="PS51371"/>
    </source>
</evidence>
<evidence type="ECO:0000256" key="2">
    <source>
        <dbReference type="PROSITE-ProRule" id="PRU00703"/>
    </source>
</evidence>
<dbReference type="SMART" id="SM00116">
    <property type="entry name" value="CBS"/>
    <property type="match status" value="2"/>
</dbReference>
<sequence>MKIKERIEYLSKPKPYTASPDQTVLEASREMSTRNIGSVVVTDDENKVVGLVTERDLMRRIVAEDRKPGETKLSEIMTTSLRLASENDNVVDWLRVMSNERFRRLPVVDSEGRLVSIMTQGDFVSYTWPELLKMFSDNVEKRLGFNNQHLWIIGGVMVYGIAMAVIMAAI</sequence>
<proteinExistence type="predicted"/>
<evidence type="ECO:0000256" key="1">
    <source>
        <dbReference type="ARBA" id="ARBA00023122"/>
    </source>
</evidence>
<feature type="transmembrane region" description="Helical" evidence="3">
    <location>
        <begin position="150"/>
        <end position="169"/>
    </location>
</feature>
<dbReference type="InterPro" id="IPR051257">
    <property type="entry name" value="Diverse_CBS-Domain"/>
</dbReference>
<evidence type="ECO:0000256" key="3">
    <source>
        <dbReference type="SAM" id="Phobius"/>
    </source>
</evidence>
<keyword evidence="3" id="KW-1133">Transmembrane helix</keyword>
<dbReference type="Pfam" id="PF00571">
    <property type="entry name" value="CBS"/>
    <property type="match status" value="2"/>
</dbReference>
<reference evidence="6" key="1">
    <citation type="submission" date="2015-07" db="EMBL/GenBank/DDBJ databases">
        <authorList>
            <person name="Rodrigo-Torres Lidia"/>
            <person name="Arahal R.David."/>
        </authorList>
    </citation>
    <scope>NUCLEOTIDE SEQUENCE [LARGE SCALE GENOMIC DNA]</scope>
    <source>
        <strain evidence="6">CECT 5112</strain>
    </source>
</reference>
<dbReference type="PROSITE" id="PS51371">
    <property type="entry name" value="CBS"/>
    <property type="match status" value="2"/>
</dbReference>
<feature type="domain" description="CBS" evidence="4">
    <location>
        <begin position="10"/>
        <end position="68"/>
    </location>
</feature>
<dbReference type="Gene3D" id="3.10.580.10">
    <property type="entry name" value="CBS-domain"/>
    <property type="match status" value="1"/>
</dbReference>
<feature type="domain" description="CBS" evidence="4">
    <location>
        <begin position="77"/>
        <end position="134"/>
    </location>
</feature>
<dbReference type="EMBL" id="CXWD01000012">
    <property type="protein sequence ID" value="CTQ72629.1"/>
    <property type="molecule type" value="Genomic_DNA"/>
</dbReference>
<dbReference type="AlphaFoldDB" id="A0A0M7ACM6"/>
<dbReference type="SUPFAM" id="SSF54631">
    <property type="entry name" value="CBS-domain pair"/>
    <property type="match status" value="1"/>
</dbReference>
<keyword evidence="1 2" id="KW-0129">CBS domain</keyword>
<dbReference type="OrthoDB" id="9807125at2"/>
<dbReference type="InterPro" id="IPR000644">
    <property type="entry name" value="CBS_dom"/>
</dbReference>
<dbReference type="RefSeq" id="WP_055672670.1">
    <property type="nucleotide sequence ID" value="NZ_CXWD01000012.1"/>
</dbReference>
<keyword evidence="3" id="KW-0812">Transmembrane</keyword>
<protein>
    <submittedName>
        <fullName evidence="5">Hypoxic response protein 1</fullName>
    </submittedName>
</protein>
<organism evidence="5 6">
    <name type="scientific">Roseibium alexandrii</name>
    <dbReference type="NCBI Taxonomy" id="388408"/>
    <lineage>
        <taxon>Bacteria</taxon>
        <taxon>Pseudomonadati</taxon>
        <taxon>Pseudomonadota</taxon>
        <taxon>Alphaproteobacteria</taxon>
        <taxon>Hyphomicrobiales</taxon>
        <taxon>Stappiaceae</taxon>
        <taxon>Roseibium</taxon>
    </lineage>
</organism>
<dbReference type="InterPro" id="IPR046342">
    <property type="entry name" value="CBS_dom_sf"/>
</dbReference>
<dbReference type="PANTHER" id="PTHR43080:SF2">
    <property type="entry name" value="CBS DOMAIN-CONTAINING PROTEIN"/>
    <property type="match status" value="1"/>
</dbReference>
<evidence type="ECO:0000313" key="5">
    <source>
        <dbReference type="EMBL" id="CTQ72629.1"/>
    </source>
</evidence>
<dbReference type="STRING" id="388408.LAX5112_03250"/>
<dbReference type="Proteomes" id="UP000053235">
    <property type="component" value="Unassembled WGS sequence"/>
</dbReference>
<evidence type="ECO:0000313" key="6">
    <source>
        <dbReference type="Proteomes" id="UP000053235"/>
    </source>
</evidence>
<dbReference type="PANTHER" id="PTHR43080">
    <property type="entry name" value="CBS DOMAIN-CONTAINING PROTEIN CBSX3, MITOCHONDRIAL"/>
    <property type="match status" value="1"/>
</dbReference>
<keyword evidence="3" id="KW-0472">Membrane</keyword>
<accession>A0A0M7ACM6</accession>
<name>A0A0M7ACM6_9HYPH</name>
<keyword evidence="6" id="KW-1185">Reference proteome</keyword>
<gene>
    <name evidence="5" type="primary">hrp1_2</name>
    <name evidence="5" type="ORF">LAX5112_03250</name>
</gene>